<comment type="cofactor">
    <cofactor evidence="1 9">
        <name>pyridoxal 5'-phosphate</name>
        <dbReference type="ChEBI" id="CHEBI:597326"/>
    </cofactor>
</comment>
<comment type="similarity">
    <text evidence="2 9">Belongs to the class-II pyridoxal-phosphate-dependent aminotransferase family. Histidinol-phosphate aminotransferase subfamily.</text>
</comment>
<dbReference type="InterPro" id="IPR001917">
    <property type="entry name" value="Aminotrans_II_pyridoxalP_BS"/>
</dbReference>
<dbReference type="GO" id="GO:0000105">
    <property type="term" value="P:L-histidine biosynthetic process"/>
    <property type="evidence" value="ECO:0007669"/>
    <property type="project" value="UniProtKB-UniRule"/>
</dbReference>
<dbReference type="InterPro" id="IPR015422">
    <property type="entry name" value="PyrdxlP-dep_Trfase_small"/>
</dbReference>
<dbReference type="CDD" id="cd00609">
    <property type="entry name" value="AAT_like"/>
    <property type="match status" value="1"/>
</dbReference>
<comment type="catalytic activity">
    <reaction evidence="9">
        <text>L-histidinol phosphate + 2-oxoglutarate = 3-(imidazol-4-yl)-2-oxopropyl phosphate + L-glutamate</text>
        <dbReference type="Rhea" id="RHEA:23744"/>
        <dbReference type="ChEBI" id="CHEBI:16810"/>
        <dbReference type="ChEBI" id="CHEBI:29985"/>
        <dbReference type="ChEBI" id="CHEBI:57766"/>
        <dbReference type="ChEBI" id="CHEBI:57980"/>
        <dbReference type="EC" id="2.6.1.9"/>
    </reaction>
</comment>
<dbReference type="GO" id="GO:0004400">
    <property type="term" value="F:histidinol-phosphate transaminase activity"/>
    <property type="evidence" value="ECO:0007669"/>
    <property type="project" value="UniProtKB-UniRule"/>
</dbReference>
<name>A0A845L7Q6_9FIRM</name>
<dbReference type="InterPro" id="IPR005861">
    <property type="entry name" value="HisP_aminotrans"/>
</dbReference>
<dbReference type="NCBIfam" id="TIGR01141">
    <property type="entry name" value="hisC"/>
    <property type="match status" value="1"/>
</dbReference>
<dbReference type="EC" id="2.6.1.9" evidence="9"/>
<organism evidence="11 12">
    <name type="scientific">Heliomicrobium undosum</name>
    <dbReference type="NCBI Taxonomy" id="121734"/>
    <lineage>
        <taxon>Bacteria</taxon>
        <taxon>Bacillati</taxon>
        <taxon>Bacillota</taxon>
        <taxon>Clostridia</taxon>
        <taxon>Eubacteriales</taxon>
        <taxon>Heliobacteriaceae</taxon>
        <taxon>Heliomicrobium</taxon>
    </lineage>
</organism>
<dbReference type="Gene3D" id="3.90.1150.10">
    <property type="entry name" value="Aspartate Aminotransferase, domain 1"/>
    <property type="match status" value="1"/>
</dbReference>
<comment type="caution">
    <text evidence="11">The sequence shown here is derived from an EMBL/GenBank/DDBJ whole genome shotgun (WGS) entry which is preliminary data.</text>
</comment>
<evidence type="ECO:0000259" key="10">
    <source>
        <dbReference type="Pfam" id="PF00155"/>
    </source>
</evidence>
<evidence type="ECO:0000313" key="12">
    <source>
        <dbReference type="Proteomes" id="UP000463470"/>
    </source>
</evidence>
<dbReference type="PROSITE" id="PS00599">
    <property type="entry name" value="AA_TRANSFER_CLASS_2"/>
    <property type="match status" value="1"/>
</dbReference>
<evidence type="ECO:0000256" key="6">
    <source>
        <dbReference type="ARBA" id="ARBA00022679"/>
    </source>
</evidence>
<evidence type="ECO:0000256" key="1">
    <source>
        <dbReference type="ARBA" id="ARBA00001933"/>
    </source>
</evidence>
<dbReference type="Pfam" id="PF00155">
    <property type="entry name" value="Aminotran_1_2"/>
    <property type="match status" value="1"/>
</dbReference>
<evidence type="ECO:0000256" key="2">
    <source>
        <dbReference type="ARBA" id="ARBA00007970"/>
    </source>
</evidence>
<dbReference type="InterPro" id="IPR004839">
    <property type="entry name" value="Aminotransferase_I/II_large"/>
</dbReference>
<evidence type="ECO:0000313" key="11">
    <source>
        <dbReference type="EMBL" id="MZP31075.1"/>
    </source>
</evidence>
<keyword evidence="5 9" id="KW-0028">Amino-acid biosynthesis</keyword>
<dbReference type="HAMAP" id="MF_01023">
    <property type="entry name" value="HisC_aminotrans_2"/>
    <property type="match status" value="1"/>
</dbReference>
<dbReference type="InterPro" id="IPR015424">
    <property type="entry name" value="PyrdxlP-dep_Trfase"/>
</dbReference>
<dbReference type="EMBL" id="WXEY01000024">
    <property type="protein sequence ID" value="MZP31075.1"/>
    <property type="molecule type" value="Genomic_DNA"/>
</dbReference>
<dbReference type="GO" id="GO:0030170">
    <property type="term" value="F:pyridoxal phosphate binding"/>
    <property type="evidence" value="ECO:0007669"/>
    <property type="project" value="InterPro"/>
</dbReference>
<evidence type="ECO:0000256" key="9">
    <source>
        <dbReference type="HAMAP-Rule" id="MF_01023"/>
    </source>
</evidence>
<sequence length="425" mass="45823">MNDPLRWVRQDIRDIVPYQAKVYPEGVKVDANENPFPWPASYVEKLQTDLAAYPFSRYPDGEAKDLRQALSAYTGRDPAEILVSNGSDEAIQLILLTFGGPGLATVISNPTFVMYAMATRYMGGQVIDVPLMEEAGTFRLDVEGLIAAANREESRVIIICNPNNPTGNSFAEADIEAVLRGTDKIVIVDEAYYEFYGKSMAGRIGEFPNLIVMRTFSKAFALAGLRVGYTMASRAIINEIHKVRQPFNVNAFSQRSAAIALEERAAFENQVETILAERETLIPQLKRFDWDVFLTDANYVFLRLRGESPEARAALAASIHQGLMDRGVLIRKLGGGPSLDGTLRITVGQPEENLRLIAALEEMSEAAEGSAVGAVAASVAESVSASEGLAASVASPALAASAVSPESAGSAASLGSATLVRGWRV</sequence>
<dbReference type="Proteomes" id="UP000463470">
    <property type="component" value="Unassembled WGS sequence"/>
</dbReference>
<evidence type="ECO:0000256" key="3">
    <source>
        <dbReference type="ARBA" id="ARBA00011738"/>
    </source>
</evidence>
<keyword evidence="12" id="KW-1185">Reference proteome</keyword>
<proteinExistence type="inferred from homology"/>
<gene>
    <name evidence="9 11" type="primary">hisC</name>
    <name evidence="11" type="ORF">GTO91_15275</name>
</gene>
<dbReference type="PANTHER" id="PTHR42885:SF2">
    <property type="entry name" value="HISTIDINOL-PHOSPHATE AMINOTRANSFERASE"/>
    <property type="match status" value="1"/>
</dbReference>
<evidence type="ECO:0000256" key="7">
    <source>
        <dbReference type="ARBA" id="ARBA00022898"/>
    </source>
</evidence>
<dbReference type="AlphaFoldDB" id="A0A845L7Q6"/>
<feature type="domain" description="Aminotransferase class I/classII large" evidence="10">
    <location>
        <begin position="27"/>
        <end position="360"/>
    </location>
</feature>
<dbReference type="Gene3D" id="3.40.640.10">
    <property type="entry name" value="Type I PLP-dependent aspartate aminotransferase-like (Major domain)"/>
    <property type="match status" value="1"/>
</dbReference>
<protein>
    <recommendedName>
        <fullName evidence="9">Histidinol-phosphate aminotransferase</fullName>
        <ecNumber evidence="9">2.6.1.9</ecNumber>
    </recommendedName>
    <alternativeName>
        <fullName evidence="9">Imidazole acetol-phosphate transaminase</fullName>
    </alternativeName>
</protein>
<comment type="subunit">
    <text evidence="3 9">Homodimer.</text>
</comment>
<keyword evidence="4 9" id="KW-0032">Aminotransferase</keyword>
<accession>A0A845L7Q6</accession>
<keyword evidence="6 9" id="KW-0808">Transferase</keyword>
<keyword evidence="8 9" id="KW-0368">Histidine biosynthesis</keyword>
<comment type="pathway">
    <text evidence="9">Amino-acid biosynthesis; L-histidine biosynthesis; L-histidine from 5-phospho-alpha-D-ribose 1-diphosphate: step 7/9.</text>
</comment>
<evidence type="ECO:0000256" key="4">
    <source>
        <dbReference type="ARBA" id="ARBA00022576"/>
    </source>
</evidence>
<feature type="modified residue" description="N6-(pyridoxal phosphate)lysine" evidence="9">
    <location>
        <position position="218"/>
    </location>
</feature>
<dbReference type="InterPro" id="IPR015421">
    <property type="entry name" value="PyrdxlP-dep_Trfase_major"/>
</dbReference>
<reference evidence="11 12" key="1">
    <citation type="submission" date="2020-01" db="EMBL/GenBank/DDBJ databases">
        <title>Whole-genome sequence of Heliobacterium undosum DSM 13378.</title>
        <authorList>
            <person name="Kyndt J.A."/>
            <person name="Meyer T.E."/>
        </authorList>
    </citation>
    <scope>NUCLEOTIDE SEQUENCE [LARGE SCALE GENOMIC DNA]</scope>
    <source>
        <strain evidence="11 12">DSM 13378</strain>
    </source>
</reference>
<evidence type="ECO:0000256" key="8">
    <source>
        <dbReference type="ARBA" id="ARBA00023102"/>
    </source>
</evidence>
<keyword evidence="7 9" id="KW-0663">Pyridoxal phosphate</keyword>
<dbReference type="SUPFAM" id="SSF53383">
    <property type="entry name" value="PLP-dependent transferases"/>
    <property type="match status" value="1"/>
</dbReference>
<dbReference type="UniPathway" id="UPA00031">
    <property type="reaction ID" value="UER00012"/>
</dbReference>
<dbReference type="OrthoDB" id="9813612at2"/>
<dbReference type="PANTHER" id="PTHR42885">
    <property type="entry name" value="HISTIDINOL-PHOSPHATE AMINOTRANSFERASE-RELATED"/>
    <property type="match status" value="1"/>
</dbReference>
<dbReference type="RefSeq" id="WP_161259595.1">
    <property type="nucleotide sequence ID" value="NZ_WXEY01000024.1"/>
</dbReference>
<evidence type="ECO:0000256" key="5">
    <source>
        <dbReference type="ARBA" id="ARBA00022605"/>
    </source>
</evidence>